<dbReference type="EMBL" id="MT144688">
    <property type="protein sequence ID" value="QJH97468.1"/>
    <property type="molecule type" value="Genomic_DNA"/>
</dbReference>
<sequence>MKYDKSLESKEDKELWNFLQGGVFSDNRDKCIELRKQSYTKKEIVDMFRPIYERCNDMLNDKPELLNKYK</sequence>
<proteinExistence type="predicted"/>
<name>A0A6M3XHV4_9ZZZZ</name>
<dbReference type="AlphaFoldDB" id="A0A6M3XHV4"/>
<evidence type="ECO:0000313" key="1">
    <source>
        <dbReference type="EMBL" id="QJH97468.1"/>
    </source>
</evidence>
<protein>
    <submittedName>
        <fullName evidence="1">Uncharacterized protein</fullName>
    </submittedName>
</protein>
<organism evidence="1">
    <name type="scientific">viral metagenome</name>
    <dbReference type="NCBI Taxonomy" id="1070528"/>
    <lineage>
        <taxon>unclassified sequences</taxon>
        <taxon>metagenomes</taxon>
        <taxon>organismal metagenomes</taxon>
    </lineage>
</organism>
<accession>A0A6M3XHV4</accession>
<gene>
    <name evidence="1" type="ORF">TM448B01025_0002</name>
</gene>
<reference evidence="1" key="1">
    <citation type="submission" date="2020-03" db="EMBL/GenBank/DDBJ databases">
        <title>The deep terrestrial virosphere.</title>
        <authorList>
            <person name="Holmfeldt K."/>
            <person name="Nilsson E."/>
            <person name="Simone D."/>
            <person name="Lopez-Fernandez M."/>
            <person name="Wu X."/>
            <person name="de Brujin I."/>
            <person name="Lundin D."/>
            <person name="Andersson A."/>
            <person name="Bertilsson S."/>
            <person name="Dopson M."/>
        </authorList>
    </citation>
    <scope>NUCLEOTIDE SEQUENCE</scope>
    <source>
        <strain evidence="1">TM448B01025</strain>
    </source>
</reference>